<protein>
    <submittedName>
        <fullName evidence="1">Uncharacterized protein</fullName>
    </submittedName>
</protein>
<evidence type="ECO:0000313" key="1">
    <source>
        <dbReference type="EMBL" id="JAD23595.1"/>
    </source>
</evidence>
<sequence length="34" mass="4125">MKHKDENRNQEPKLEFSDTYASCHLYDPNSWLNL</sequence>
<name>A0A0A8YEL7_ARUDO</name>
<accession>A0A0A8YEL7</accession>
<organism evidence="1">
    <name type="scientific">Arundo donax</name>
    <name type="common">Giant reed</name>
    <name type="synonym">Donax arundinaceus</name>
    <dbReference type="NCBI Taxonomy" id="35708"/>
    <lineage>
        <taxon>Eukaryota</taxon>
        <taxon>Viridiplantae</taxon>
        <taxon>Streptophyta</taxon>
        <taxon>Embryophyta</taxon>
        <taxon>Tracheophyta</taxon>
        <taxon>Spermatophyta</taxon>
        <taxon>Magnoliopsida</taxon>
        <taxon>Liliopsida</taxon>
        <taxon>Poales</taxon>
        <taxon>Poaceae</taxon>
        <taxon>PACMAD clade</taxon>
        <taxon>Arundinoideae</taxon>
        <taxon>Arundineae</taxon>
        <taxon>Arundo</taxon>
    </lineage>
</organism>
<proteinExistence type="predicted"/>
<dbReference type="EMBL" id="GBRH01274300">
    <property type="protein sequence ID" value="JAD23595.1"/>
    <property type="molecule type" value="Transcribed_RNA"/>
</dbReference>
<dbReference type="AlphaFoldDB" id="A0A0A8YEL7"/>
<reference evidence="1" key="1">
    <citation type="submission" date="2014-09" db="EMBL/GenBank/DDBJ databases">
        <authorList>
            <person name="Magalhaes I.L.F."/>
            <person name="Oliveira U."/>
            <person name="Santos F.R."/>
            <person name="Vidigal T.H.D.A."/>
            <person name="Brescovit A.D."/>
            <person name="Santos A.J."/>
        </authorList>
    </citation>
    <scope>NUCLEOTIDE SEQUENCE</scope>
    <source>
        <tissue evidence="1">Shoot tissue taken approximately 20 cm above the soil surface</tissue>
    </source>
</reference>
<reference evidence="1" key="2">
    <citation type="journal article" date="2015" name="Data Brief">
        <title>Shoot transcriptome of the giant reed, Arundo donax.</title>
        <authorList>
            <person name="Barrero R.A."/>
            <person name="Guerrero F.D."/>
            <person name="Moolhuijzen P."/>
            <person name="Goolsby J.A."/>
            <person name="Tidwell J."/>
            <person name="Bellgard S.E."/>
            <person name="Bellgard M.I."/>
        </authorList>
    </citation>
    <scope>NUCLEOTIDE SEQUENCE</scope>
    <source>
        <tissue evidence="1">Shoot tissue taken approximately 20 cm above the soil surface</tissue>
    </source>
</reference>